<organism evidence="2 3">
    <name type="scientific">Pleurodeles waltl</name>
    <name type="common">Iberian ribbed newt</name>
    <dbReference type="NCBI Taxonomy" id="8319"/>
    <lineage>
        <taxon>Eukaryota</taxon>
        <taxon>Metazoa</taxon>
        <taxon>Chordata</taxon>
        <taxon>Craniata</taxon>
        <taxon>Vertebrata</taxon>
        <taxon>Euteleostomi</taxon>
        <taxon>Amphibia</taxon>
        <taxon>Batrachia</taxon>
        <taxon>Caudata</taxon>
        <taxon>Salamandroidea</taxon>
        <taxon>Salamandridae</taxon>
        <taxon>Pleurodelinae</taxon>
        <taxon>Pleurodeles</taxon>
    </lineage>
</organism>
<dbReference type="AlphaFoldDB" id="A0AAV7T332"/>
<evidence type="ECO:0000313" key="2">
    <source>
        <dbReference type="EMBL" id="KAJ1170402.1"/>
    </source>
</evidence>
<comment type="caution">
    <text evidence="2">The sequence shown here is derived from an EMBL/GenBank/DDBJ whole genome shotgun (WGS) entry which is preliminary data.</text>
</comment>
<dbReference type="Proteomes" id="UP001066276">
    <property type="component" value="Chromosome 4_1"/>
</dbReference>
<evidence type="ECO:0000313" key="3">
    <source>
        <dbReference type="Proteomes" id="UP001066276"/>
    </source>
</evidence>
<gene>
    <name evidence="2" type="ORF">NDU88_002279</name>
</gene>
<name>A0AAV7T332_PLEWA</name>
<feature type="region of interest" description="Disordered" evidence="1">
    <location>
        <begin position="52"/>
        <end position="79"/>
    </location>
</feature>
<evidence type="ECO:0000256" key="1">
    <source>
        <dbReference type="SAM" id="MobiDB-lite"/>
    </source>
</evidence>
<feature type="region of interest" description="Disordered" evidence="1">
    <location>
        <begin position="1"/>
        <end position="38"/>
    </location>
</feature>
<feature type="compositionally biased region" description="Low complexity" evidence="1">
    <location>
        <begin position="65"/>
        <end position="77"/>
    </location>
</feature>
<reference evidence="2" key="1">
    <citation type="journal article" date="2022" name="bioRxiv">
        <title>Sequencing and chromosome-scale assembly of the giantPleurodeles waltlgenome.</title>
        <authorList>
            <person name="Brown T."/>
            <person name="Elewa A."/>
            <person name="Iarovenko S."/>
            <person name="Subramanian E."/>
            <person name="Araus A.J."/>
            <person name="Petzold A."/>
            <person name="Susuki M."/>
            <person name="Suzuki K.-i.T."/>
            <person name="Hayashi T."/>
            <person name="Toyoda A."/>
            <person name="Oliveira C."/>
            <person name="Osipova E."/>
            <person name="Leigh N.D."/>
            <person name="Simon A."/>
            <person name="Yun M.H."/>
        </authorList>
    </citation>
    <scope>NUCLEOTIDE SEQUENCE</scope>
    <source>
        <strain evidence="2">20211129_DDA</strain>
        <tissue evidence="2">Liver</tissue>
    </source>
</reference>
<accession>A0AAV7T332</accession>
<dbReference type="EMBL" id="JANPWB010000007">
    <property type="protein sequence ID" value="KAJ1170402.1"/>
    <property type="molecule type" value="Genomic_DNA"/>
</dbReference>
<proteinExistence type="predicted"/>
<sequence length="186" mass="20612">MKHHEGEDNVTSATAVQQLVDEHKTPMDSKSALKRKASSSKKIYIHNYFTRARSGAGEGDKEGDPIAPVDDPAPQAPQSLATLPSLILEHDSLPRLTRTEHKREYGLEQEQEPDSISSATSFGTGSSIFEELVALADTAPEQCWNSPRVKTMIKTTKTHLVGEPKEAFCTWRVPNTSLRHPDQHKD</sequence>
<feature type="region of interest" description="Disordered" evidence="1">
    <location>
        <begin position="91"/>
        <end position="120"/>
    </location>
</feature>
<feature type="compositionally biased region" description="Basic and acidic residues" evidence="1">
    <location>
        <begin position="91"/>
        <end position="106"/>
    </location>
</feature>
<keyword evidence="3" id="KW-1185">Reference proteome</keyword>
<protein>
    <submittedName>
        <fullName evidence="2">Uncharacterized protein</fullName>
    </submittedName>
</protein>